<evidence type="ECO:0000313" key="2">
    <source>
        <dbReference type="Proteomes" id="UP000828048"/>
    </source>
</evidence>
<protein>
    <submittedName>
        <fullName evidence="1">Uncharacterized protein</fullName>
    </submittedName>
</protein>
<reference evidence="1 2" key="1">
    <citation type="journal article" date="2021" name="Hortic Res">
        <title>High-quality reference genome and annotation aids understanding of berry development for evergreen blueberry (Vaccinium darrowii).</title>
        <authorList>
            <person name="Yu J."/>
            <person name="Hulse-Kemp A.M."/>
            <person name="Babiker E."/>
            <person name="Staton M."/>
        </authorList>
    </citation>
    <scope>NUCLEOTIDE SEQUENCE [LARGE SCALE GENOMIC DNA]</scope>
    <source>
        <strain evidence="2">cv. NJ 8807/NJ 8810</strain>
        <tissue evidence="1">Young leaf</tissue>
    </source>
</reference>
<accession>A0ACB7XBU9</accession>
<keyword evidence="2" id="KW-1185">Reference proteome</keyword>
<sequence>MRSATILDWKKRTSSIGTLQSVTGSTGGKNLEFLGDFSVDFSSHRAIAIPVKLIRFISYLLTDRRNVSLMESSSVAAFLMFSLSCGESDEHSSPIWKTETKHAVSSLLLPIEHPTSVIFSVSSALCIAD</sequence>
<proteinExistence type="predicted"/>
<name>A0ACB7XBU9_9ERIC</name>
<evidence type="ECO:0000313" key="1">
    <source>
        <dbReference type="EMBL" id="KAH7838168.1"/>
    </source>
</evidence>
<dbReference type="EMBL" id="CM037156">
    <property type="protein sequence ID" value="KAH7838168.1"/>
    <property type="molecule type" value="Genomic_DNA"/>
</dbReference>
<comment type="caution">
    <text evidence="1">The sequence shown here is derived from an EMBL/GenBank/DDBJ whole genome shotgun (WGS) entry which is preliminary data.</text>
</comment>
<dbReference type="Proteomes" id="UP000828048">
    <property type="component" value="Chromosome 6"/>
</dbReference>
<organism evidence="1 2">
    <name type="scientific">Vaccinium darrowii</name>
    <dbReference type="NCBI Taxonomy" id="229202"/>
    <lineage>
        <taxon>Eukaryota</taxon>
        <taxon>Viridiplantae</taxon>
        <taxon>Streptophyta</taxon>
        <taxon>Embryophyta</taxon>
        <taxon>Tracheophyta</taxon>
        <taxon>Spermatophyta</taxon>
        <taxon>Magnoliopsida</taxon>
        <taxon>eudicotyledons</taxon>
        <taxon>Gunneridae</taxon>
        <taxon>Pentapetalae</taxon>
        <taxon>asterids</taxon>
        <taxon>Ericales</taxon>
        <taxon>Ericaceae</taxon>
        <taxon>Vaccinioideae</taxon>
        <taxon>Vaccinieae</taxon>
        <taxon>Vaccinium</taxon>
    </lineage>
</organism>
<gene>
    <name evidence="1" type="ORF">Vadar_022831</name>
</gene>